<comment type="caution">
    <text evidence="2">The sequence shown here is derived from an EMBL/GenBank/DDBJ whole genome shotgun (WGS) entry which is preliminary data.</text>
</comment>
<reference evidence="2 3" key="1">
    <citation type="submission" date="2019-07" db="EMBL/GenBank/DDBJ databases">
        <title>Genomic Encyclopedia of Archaeal and Bacterial Type Strains, Phase II (KMG-II): from individual species to whole genera.</title>
        <authorList>
            <person name="Goeker M."/>
        </authorList>
    </citation>
    <scope>NUCLEOTIDE SEQUENCE [LARGE SCALE GENOMIC DNA]</scope>
    <source>
        <strain evidence="2 3">ATCC BAA-252</strain>
    </source>
</reference>
<keyword evidence="3" id="KW-1185">Reference proteome</keyword>
<accession>A0A562T7H0</accession>
<dbReference type="Gene3D" id="2.30.30.50">
    <property type="match status" value="1"/>
</dbReference>
<dbReference type="Proteomes" id="UP000320593">
    <property type="component" value="Unassembled WGS sequence"/>
</dbReference>
<feature type="domain" description="Nitrile hydratase beta subunit" evidence="1">
    <location>
        <begin position="2"/>
        <end position="75"/>
    </location>
</feature>
<proteinExistence type="predicted"/>
<protein>
    <submittedName>
        <fullName evidence="2">Nitrile hydratase</fullName>
    </submittedName>
</protein>
<dbReference type="EMBL" id="VLLF01000003">
    <property type="protein sequence ID" value="TWI89432.1"/>
    <property type="molecule type" value="Genomic_DNA"/>
</dbReference>
<gene>
    <name evidence="2" type="ORF">JM93_01635</name>
</gene>
<evidence type="ECO:0000259" key="1">
    <source>
        <dbReference type="Pfam" id="PF02211"/>
    </source>
</evidence>
<evidence type="ECO:0000313" key="2">
    <source>
        <dbReference type="EMBL" id="TWI89432.1"/>
    </source>
</evidence>
<organism evidence="2 3">
    <name type="scientific">Roseibium hamelinense</name>
    <dbReference type="NCBI Taxonomy" id="150831"/>
    <lineage>
        <taxon>Bacteria</taxon>
        <taxon>Pseudomonadati</taxon>
        <taxon>Pseudomonadota</taxon>
        <taxon>Alphaproteobacteria</taxon>
        <taxon>Hyphomicrobiales</taxon>
        <taxon>Stappiaceae</taxon>
        <taxon>Roseibium</taxon>
    </lineage>
</organism>
<dbReference type="SUPFAM" id="SSF50090">
    <property type="entry name" value="Electron transport accessory proteins"/>
    <property type="match status" value="1"/>
</dbReference>
<evidence type="ECO:0000313" key="3">
    <source>
        <dbReference type="Proteomes" id="UP000320593"/>
    </source>
</evidence>
<dbReference type="Pfam" id="PF02211">
    <property type="entry name" value="NHase_beta_C"/>
    <property type="match status" value="1"/>
</dbReference>
<dbReference type="AlphaFoldDB" id="A0A562T7H0"/>
<sequence>MNPTGHTRIPRYVRGCAGVIEAVHGVHVFPDANAAGGGEQPTWLYGVVFKGTDIWGADSDPSVTLRLDLWEPYLEHI</sequence>
<dbReference type="InterPro" id="IPR008990">
    <property type="entry name" value="Elect_transpt_acc-like_dom_sf"/>
</dbReference>
<dbReference type="InterPro" id="IPR024690">
    <property type="entry name" value="CN_hydtase_beta_dom_C"/>
</dbReference>
<name>A0A562T7H0_9HYPH</name>